<keyword evidence="9 11" id="KW-0472">Membrane</keyword>
<dbReference type="RefSeq" id="WP_103956186.1">
    <property type="nucleotide sequence ID" value="NZ_FNVT01000003.1"/>
</dbReference>
<evidence type="ECO:0000256" key="11">
    <source>
        <dbReference type="SAM" id="Phobius"/>
    </source>
</evidence>
<dbReference type="OrthoDB" id="9793589at2"/>
<evidence type="ECO:0000256" key="1">
    <source>
        <dbReference type="ARBA" id="ARBA00004141"/>
    </source>
</evidence>
<dbReference type="AlphaFoldDB" id="A0A1H6BNU7"/>
<feature type="transmembrane region" description="Helical" evidence="11">
    <location>
        <begin position="393"/>
        <end position="412"/>
    </location>
</feature>
<keyword evidence="5 11" id="KW-0812">Transmembrane</keyword>
<feature type="domain" description="Cation/H+ exchanger transmembrane" evidence="12">
    <location>
        <begin position="25"/>
        <end position="416"/>
    </location>
</feature>
<protein>
    <submittedName>
        <fullName evidence="13">Kef-type K+ transport system, membrane component KefB</fullName>
    </submittedName>
</protein>
<evidence type="ECO:0000313" key="14">
    <source>
        <dbReference type="Proteomes" id="UP000236732"/>
    </source>
</evidence>
<keyword evidence="8" id="KW-0406">Ion transport</keyword>
<accession>A0A1H6BNU7</accession>
<feature type="transmembrane region" description="Helical" evidence="11">
    <location>
        <begin position="6"/>
        <end position="25"/>
    </location>
</feature>
<dbReference type="Proteomes" id="UP000236732">
    <property type="component" value="Unassembled WGS sequence"/>
</dbReference>
<keyword evidence="6 11" id="KW-1133">Transmembrane helix</keyword>
<feature type="transmembrane region" description="Helical" evidence="11">
    <location>
        <begin position="68"/>
        <end position="91"/>
    </location>
</feature>
<organism evidence="13 14">
    <name type="scientific">Nonomuraea solani</name>
    <dbReference type="NCBI Taxonomy" id="1144553"/>
    <lineage>
        <taxon>Bacteria</taxon>
        <taxon>Bacillati</taxon>
        <taxon>Actinomycetota</taxon>
        <taxon>Actinomycetes</taxon>
        <taxon>Streptosporangiales</taxon>
        <taxon>Streptosporangiaceae</taxon>
        <taxon>Nonomuraea</taxon>
    </lineage>
</organism>
<comment type="subcellular location">
    <subcellularLocation>
        <location evidence="1">Membrane</location>
        <topology evidence="1">Multi-pass membrane protein</topology>
    </subcellularLocation>
</comment>
<feature type="transmembrane region" description="Helical" evidence="11">
    <location>
        <begin position="37"/>
        <end position="56"/>
    </location>
</feature>
<feature type="transmembrane region" description="Helical" evidence="11">
    <location>
        <begin position="327"/>
        <end position="350"/>
    </location>
</feature>
<evidence type="ECO:0000259" key="12">
    <source>
        <dbReference type="Pfam" id="PF00999"/>
    </source>
</evidence>
<sequence length="437" mass="45458">MSITDGDLFGILAALAILLGSANLFARMFKRFRHPPVIGEILGGLLLGPTLFGMFAPEAQAWLFPRTGAVASGLGLVGQIGMLLLMFLAGAEMRTVFSRHDGRMVGMIAVAGIVVPLAGGVLFTWSLDGSGLIGPANDSTALGLVLISSLAVTSIPVIARIMLDLGIMQTVFARVVLSVAVLEDIVLNVLLAVALGMVSHAKQDAFGLSTVLQLSSTTESIAYHTLASIGFLLLVYGVSKVRRPTRRLVSDRAADQVAIRIVLTLGVAASCVLLGLAPIFGAFAVGLLTDLPRTGSESMTVIRSFASGFFIPIYFAIVGLKLDLVHGFALWFTIGFILLACALKIVGVFVGARLAGSPAQNAINLAVAMNARGGPGIVMATLAFDAGIVSQQLFTTLILTAIATSLLAGSWLERALARGQLMPKATESDPALVSSAS</sequence>
<keyword evidence="14" id="KW-1185">Reference proteome</keyword>
<keyword evidence="4" id="KW-0050">Antiport</keyword>
<name>A0A1H6BNU7_9ACTN</name>
<evidence type="ECO:0000256" key="4">
    <source>
        <dbReference type="ARBA" id="ARBA00022449"/>
    </source>
</evidence>
<evidence type="ECO:0000256" key="3">
    <source>
        <dbReference type="ARBA" id="ARBA00022448"/>
    </source>
</evidence>
<feature type="transmembrane region" description="Helical" evidence="11">
    <location>
        <begin position="259"/>
        <end position="288"/>
    </location>
</feature>
<feature type="transmembrane region" description="Helical" evidence="11">
    <location>
        <begin position="103"/>
        <end position="127"/>
    </location>
</feature>
<evidence type="ECO:0000256" key="7">
    <source>
        <dbReference type="ARBA" id="ARBA00023053"/>
    </source>
</evidence>
<evidence type="ECO:0000256" key="9">
    <source>
        <dbReference type="ARBA" id="ARBA00023136"/>
    </source>
</evidence>
<keyword evidence="7" id="KW-0915">Sodium</keyword>
<dbReference type="GO" id="GO:0006814">
    <property type="term" value="P:sodium ion transport"/>
    <property type="evidence" value="ECO:0007669"/>
    <property type="project" value="UniProtKB-KW"/>
</dbReference>
<evidence type="ECO:0000313" key="13">
    <source>
        <dbReference type="EMBL" id="SEG62302.1"/>
    </source>
</evidence>
<evidence type="ECO:0000256" key="8">
    <source>
        <dbReference type="ARBA" id="ARBA00023065"/>
    </source>
</evidence>
<dbReference type="PANTHER" id="PTHR43562:SF3">
    <property type="entry name" value="SODIUM ION_PROTON EXCHANGER (EUROFUNG)"/>
    <property type="match status" value="1"/>
</dbReference>
<dbReference type="GO" id="GO:0016020">
    <property type="term" value="C:membrane"/>
    <property type="evidence" value="ECO:0007669"/>
    <property type="project" value="UniProtKB-SubCell"/>
</dbReference>
<evidence type="ECO:0000256" key="6">
    <source>
        <dbReference type="ARBA" id="ARBA00022989"/>
    </source>
</evidence>
<dbReference type="Gene3D" id="1.20.1530.20">
    <property type="match status" value="1"/>
</dbReference>
<evidence type="ECO:0000256" key="2">
    <source>
        <dbReference type="ARBA" id="ARBA00005551"/>
    </source>
</evidence>
<keyword evidence="3" id="KW-0813">Transport</keyword>
<dbReference type="EMBL" id="FNVT01000003">
    <property type="protein sequence ID" value="SEG62302.1"/>
    <property type="molecule type" value="Genomic_DNA"/>
</dbReference>
<dbReference type="GO" id="GO:0015297">
    <property type="term" value="F:antiporter activity"/>
    <property type="evidence" value="ECO:0007669"/>
    <property type="project" value="UniProtKB-KW"/>
</dbReference>
<dbReference type="InterPro" id="IPR038770">
    <property type="entry name" value="Na+/solute_symporter_sf"/>
</dbReference>
<feature type="transmembrane region" description="Helical" evidence="11">
    <location>
        <begin position="221"/>
        <end position="238"/>
    </location>
</feature>
<feature type="transmembrane region" description="Helical" evidence="11">
    <location>
        <begin position="300"/>
        <end position="320"/>
    </location>
</feature>
<evidence type="ECO:0000256" key="5">
    <source>
        <dbReference type="ARBA" id="ARBA00022692"/>
    </source>
</evidence>
<feature type="transmembrane region" description="Helical" evidence="11">
    <location>
        <begin position="175"/>
        <end position="201"/>
    </location>
</feature>
<dbReference type="Pfam" id="PF00999">
    <property type="entry name" value="Na_H_Exchanger"/>
    <property type="match status" value="1"/>
</dbReference>
<dbReference type="InterPro" id="IPR006153">
    <property type="entry name" value="Cation/H_exchanger_TM"/>
</dbReference>
<evidence type="ECO:0000256" key="10">
    <source>
        <dbReference type="ARBA" id="ARBA00023201"/>
    </source>
</evidence>
<keyword evidence="10" id="KW-0739">Sodium transport</keyword>
<proteinExistence type="inferred from homology"/>
<gene>
    <name evidence="13" type="ORF">SAMN05444920_103530</name>
</gene>
<feature type="transmembrane region" description="Helical" evidence="11">
    <location>
        <begin position="139"/>
        <end position="163"/>
    </location>
</feature>
<reference evidence="13 14" key="1">
    <citation type="submission" date="2016-10" db="EMBL/GenBank/DDBJ databases">
        <authorList>
            <person name="de Groot N.N."/>
        </authorList>
    </citation>
    <scope>NUCLEOTIDE SEQUENCE [LARGE SCALE GENOMIC DNA]</scope>
    <source>
        <strain evidence="13 14">CGMCC 4.7037</strain>
    </source>
</reference>
<dbReference type="PANTHER" id="PTHR43562">
    <property type="entry name" value="NAPA-TYPE SODIUM/HYDROGEN ANTIPORTER"/>
    <property type="match status" value="1"/>
</dbReference>
<comment type="similarity">
    <text evidence="2">Belongs to the monovalent cation:proton antiporter 2 (CPA2) transporter (TC 2.A.37) family.</text>
</comment>
<dbReference type="GO" id="GO:1902600">
    <property type="term" value="P:proton transmembrane transport"/>
    <property type="evidence" value="ECO:0007669"/>
    <property type="project" value="InterPro"/>
</dbReference>